<dbReference type="OrthoDB" id="673558at2"/>
<keyword evidence="1" id="KW-0472">Membrane</keyword>
<keyword evidence="1" id="KW-1133">Transmembrane helix</keyword>
<dbReference type="Pfam" id="PF12869">
    <property type="entry name" value="tRNA_anti-like"/>
    <property type="match status" value="1"/>
</dbReference>
<accession>A0A1G6GHR5</accession>
<dbReference type="RefSeq" id="WP_092434076.1">
    <property type="nucleotide sequence ID" value="NZ_FMYP01000001.1"/>
</dbReference>
<protein>
    <submittedName>
        <fullName evidence="2">tRNA_anti-like</fullName>
    </submittedName>
</protein>
<dbReference type="Proteomes" id="UP000199452">
    <property type="component" value="Unassembled WGS sequence"/>
</dbReference>
<keyword evidence="1" id="KW-0812">Transmembrane</keyword>
<proteinExistence type="predicted"/>
<name>A0A1G6GHR5_9BACT</name>
<dbReference type="InterPro" id="IPR024422">
    <property type="entry name" value="Protein_unknown_function_OB"/>
</dbReference>
<evidence type="ECO:0000256" key="1">
    <source>
        <dbReference type="SAM" id="Phobius"/>
    </source>
</evidence>
<dbReference type="STRING" id="1640674.SAMN05216323_100189"/>
<feature type="transmembrane region" description="Helical" evidence="1">
    <location>
        <begin position="7"/>
        <end position="27"/>
    </location>
</feature>
<evidence type="ECO:0000313" key="3">
    <source>
        <dbReference type="Proteomes" id="UP000199452"/>
    </source>
</evidence>
<reference evidence="2 3" key="1">
    <citation type="submission" date="2016-09" db="EMBL/GenBank/DDBJ databases">
        <authorList>
            <person name="Capua I."/>
            <person name="De Benedictis P."/>
            <person name="Joannis T."/>
            <person name="Lombin L.H."/>
            <person name="Cattoli G."/>
        </authorList>
    </citation>
    <scope>NUCLEOTIDE SEQUENCE [LARGE SCALE GENOMIC DNA]</scope>
    <source>
        <strain evidence="2 3">A7P-90m</strain>
    </source>
</reference>
<sequence length="144" mass="15435">MRNRWKIILSLVLVTAVTVSLYSYYLYNKPHDDMAQQAAEFNLTAQTLIDAFATDEVGSTAKFSNKIVEVTGVVAAKSQGSGGSVLISLGDVMSGVSCAVDSADVAPYKEILDKMAEGDSVTFRGRCDGMLTDVQLSRCVPISK</sequence>
<organism evidence="2 3">
    <name type="scientific">Williamwhitmania taraxaci</name>
    <dbReference type="NCBI Taxonomy" id="1640674"/>
    <lineage>
        <taxon>Bacteria</taxon>
        <taxon>Pseudomonadati</taxon>
        <taxon>Bacteroidota</taxon>
        <taxon>Bacteroidia</taxon>
        <taxon>Bacteroidales</taxon>
        <taxon>Williamwhitmaniaceae</taxon>
        <taxon>Williamwhitmania</taxon>
    </lineage>
</organism>
<gene>
    <name evidence="2" type="ORF">SAMN05216323_100189</name>
</gene>
<dbReference type="AlphaFoldDB" id="A0A1G6GHR5"/>
<keyword evidence="3" id="KW-1185">Reference proteome</keyword>
<dbReference type="EMBL" id="FMYP01000001">
    <property type="protein sequence ID" value="SDB81562.1"/>
    <property type="molecule type" value="Genomic_DNA"/>
</dbReference>
<evidence type="ECO:0000313" key="2">
    <source>
        <dbReference type="EMBL" id="SDB81562.1"/>
    </source>
</evidence>